<name>A0A8E2LD83_9BACI</name>
<dbReference type="AlphaFoldDB" id="A0A8E2LD83"/>
<dbReference type="RefSeq" id="WP_071975853.1">
    <property type="nucleotide sequence ID" value="NZ_CP065424.1"/>
</dbReference>
<comment type="caution">
    <text evidence="1">The sequence shown here is derived from an EMBL/GenBank/DDBJ whole genome shotgun (WGS) entry which is preliminary data.</text>
</comment>
<protein>
    <submittedName>
        <fullName evidence="1">Uncharacterized protein</fullName>
    </submittedName>
</protein>
<sequence length="206" mass="23893">MKQIPEPAELKHLLKIQAALDIIFCEEDWLRYHMFDNQWDKNISLATIDNGAGDVLFIIFTEAGIIMKGFDHESFLSPHAREEFEVYPGIYDQTPHSLLKYLEDEPLEKEEVTFCIWRETGASSWEMGDVHIPNGEDDGSEFLLGAIYTTADEYIEWAECYYEQTIQKEIVKQIYSGLPINEEMINCLNPERDAQNALKEISQLFD</sequence>
<gene>
    <name evidence="1" type="ORF">BWZ43_24100</name>
</gene>
<organism evidence="1 2">
    <name type="scientific">Heyndrickxia oleronia</name>
    <dbReference type="NCBI Taxonomy" id="38875"/>
    <lineage>
        <taxon>Bacteria</taxon>
        <taxon>Bacillati</taxon>
        <taxon>Bacillota</taxon>
        <taxon>Bacilli</taxon>
        <taxon>Bacillales</taxon>
        <taxon>Bacillaceae</taxon>
        <taxon>Heyndrickxia</taxon>
    </lineage>
</organism>
<reference evidence="1 2" key="1">
    <citation type="submission" date="2017-01" db="EMBL/GenBank/DDBJ databases">
        <title>Draft genome sequence of Bacillus oleronius.</title>
        <authorList>
            <person name="Allam M."/>
        </authorList>
    </citation>
    <scope>NUCLEOTIDE SEQUENCE [LARGE SCALE GENOMIC DNA]</scope>
    <source>
        <strain evidence="1 2">DSM 9356</strain>
    </source>
</reference>
<dbReference type="Proteomes" id="UP000189761">
    <property type="component" value="Unassembled WGS sequence"/>
</dbReference>
<accession>A0A8E2LD83</accession>
<evidence type="ECO:0000313" key="2">
    <source>
        <dbReference type="Proteomes" id="UP000189761"/>
    </source>
</evidence>
<evidence type="ECO:0000313" key="1">
    <source>
        <dbReference type="EMBL" id="OOP65844.1"/>
    </source>
</evidence>
<keyword evidence="2" id="KW-1185">Reference proteome</keyword>
<proteinExistence type="predicted"/>
<dbReference type="EMBL" id="MTLA01000439">
    <property type="protein sequence ID" value="OOP65844.1"/>
    <property type="molecule type" value="Genomic_DNA"/>
</dbReference>